<dbReference type="SUPFAM" id="SSF52200">
    <property type="entry name" value="Toll/Interleukin receptor TIR domain"/>
    <property type="match status" value="2"/>
</dbReference>
<proteinExistence type="predicted"/>
<keyword evidence="3" id="KW-0520">NAD</keyword>
<sequence length="409" mass="47250">MNVLAIILLAHLCVYTCRFMQKKRRAVPRNYDVFLSFKGGDTRTGFTDFLYNSLLAAGFHVFRDDDALPVGDKIGPGIFQAIRKCRVAIPIISEQYVHSHWCVRELAEIMDCHERHRKPVFPIFYKVDVVDVLRERRKFKEALHKHERKWGPKVPKWQKALISVARIKGWRSKAIANGHEGELVKMVVARVSSELQTMWIERLPMFPILMSSYPIRSVSLYFSEKKRRESEWQVFLAFHGPDTRCGFAAFLYISLVAAGIRVFSNNDPSLIGTDLSRETRNAIGVCKISIPILSKNFASSRWRLKELAQMVETKGQKILPIFYKVKPSHVRKVSHRFGREMLQHKELVDLDTYGRWERALKEVGSFKGWESERIANGHEAVLVKQVVKEVSRLLNNPRTHDPLSPIPTD</sequence>
<dbReference type="Pfam" id="PF01582">
    <property type="entry name" value="TIR"/>
    <property type="match status" value="2"/>
</dbReference>
<evidence type="ECO:0000256" key="3">
    <source>
        <dbReference type="ARBA" id="ARBA00023027"/>
    </source>
</evidence>
<dbReference type="InterPro" id="IPR000157">
    <property type="entry name" value="TIR_dom"/>
</dbReference>
<organism evidence="7 8">
    <name type="scientific">Rhodamnia argentea</name>
    <dbReference type="NCBI Taxonomy" id="178133"/>
    <lineage>
        <taxon>Eukaryota</taxon>
        <taxon>Viridiplantae</taxon>
        <taxon>Streptophyta</taxon>
        <taxon>Embryophyta</taxon>
        <taxon>Tracheophyta</taxon>
        <taxon>Spermatophyta</taxon>
        <taxon>Magnoliopsida</taxon>
        <taxon>eudicotyledons</taxon>
        <taxon>Gunneridae</taxon>
        <taxon>Pentapetalae</taxon>
        <taxon>rosids</taxon>
        <taxon>malvids</taxon>
        <taxon>Myrtales</taxon>
        <taxon>Myrtaceae</taxon>
        <taxon>Myrtoideae</taxon>
        <taxon>Myrteae</taxon>
        <taxon>Australasian group</taxon>
        <taxon>Rhodamnia</taxon>
    </lineage>
</organism>
<feature type="domain" description="TIR" evidence="6">
    <location>
        <begin position="230"/>
        <end position="394"/>
    </location>
</feature>
<evidence type="ECO:0000259" key="6">
    <source>
        <dbReference type="PROSITE" id="PS50104"/>
    </source>
</evidence>
<keyword evidence="7" id="KW-1185">Reference proteome</keyword>
<evidence type="ECO:0000256" key="1">
    <source>
        <dbReference type="ARBA" id="ARBA00011982"/>
    </source>
</evidence>
<evidence type="ECO:0000256" key="2">
    <source>
        <dbReference type="ARBA" id="ARBA00022801"/>
    </source>
</evidence>
<evidence type="ECO:0000256" key="5">
    <source>
        <dbReference type="SAM" id="SignalP"/>
    </source>
</evidence>
<dbReference type="Gene3D" id="3.40.50.10140">
    <property type="entry name" value="Toll/interleukin-1 receptor homology (TIR) domain"/>
    <property type="match status" value="2"/>
</dbReference>
<feature type="signal peptide" evidence="5">
    <location>
        <begin position="1"/>
        <end position="16"/>
    </location>
</feature>
<dbReference type="PANTHER" id="PTHR32009">
    <property type="entry name" value="TMV RESISTANCE PROTEIN N-LIKE"/>
    <property type="match status" value="1"/>
</dbReference>
<reference evidence="8" key="1">
    <citation type="submission" date="2025-08" db="UniProtKB">
        <authorList>
            <consortium name="RefSeq"/>
        </authorList>
    </citation>
    <scope>IDENTIFICATION</scope>
    <source>
        <tissue evidence="8">Leaf</tissue>
    </source>
</reference>
<protein>
    <recommendedName>
        <fullName evidence="1">ADP-ribosyl cyclase/cyclic ADP-ribose hydrolase</fullName>
        <ecNumber evidence="1">3.2.2.6</ecNumber>
    </recommendedName>
</protein>
<gene>
    <name evidence="8" type="primary">LOC115729355</name>
</gene>
<dbReference type="PROSITE" id="PS50104">
    <property type="entry name" value="TIR"/>
    <property type="match status" value="2"/>
</dbReference>
<evidence type="ECO:0000256" key="4">
    <source>
        <dbReference type="ARBA" id="ARBA00047304"/>
    </source>
</evidence>
<evidence type="ECO:0000313" key="8">
    <source>
        <dbReference type="RefSeq" id="XP_048140813.1"/>
    </source>
</evidence>
<comment type="catalytic activity">
    <reaction evidence="4">
        <text>NAD(+) + H2O = ADP-D-ribose + nicotinamide + H(+)</text>
        <dbReference type="Rhea" id="RHEA:16301"/>
        <dbReference type="ChEBI" id="CHEBI:15377"/>
        <dbReference type="ChEBI" id="CHEBI:15378"/>
        <dbReference type="ChEBI" id="CHEBI:17154"/>
        <dbReference type="ChEBI" id="CHEBI:57540"/>
        <dbReference type="ChEBI" id="CHEBI:57967"/>
        <dbReference type="EC" id="3.2.2.6"/>
    </reaction>
    <physiologicalReaction direction="left-to-right" evidence="4">
        <dbReference type="Rhea" id="RHEA:16302"/>
    </physiologicalReaction>
</comment>
<dbReference type="RefSeq" id="XP_048140813.1">
    <property type="nucleotide sequence ID" value="XM_048284856.1"/>
</dbReference>
<name>A0ABM3HW40_9MYRT</name>
<dbReference type="GeneID" id="115729355"/>
<keyword evidence="5" id="KW-0732">Signal</keyword>
<accession>A0ABM3HW40</accession>
<dbReference type="PANTHER" id="PTHR32009:SF39">
    <property type="entry name" value="TIR DOMAIN-CONTAINING PROTEIN"/>
    <property type="match status" value="1"/>
</dbReference>
<keyword evidence="2" id="KW-0378">Hydrolase</keyword>
<feature type="chain" id="PRO_5046455903" description="ADP-ribosyl cyclase/cyclic ADP-ribose hydrolase" evidence="5">
    <location>
        <begin position="17"/>
        <end position="409"/>
    </location>
</feature>
<evidence type="ECO:0000313" key="7">
    <source>
        <dbReference type="Proteomes" id="UP000827889"/>
    </source>
</evidence>
<dbReference type="SMART" id="SM00255">
    <property type="entry name" value="TIR"/>
    <property type="match status" value="2"/>
</dbReference>
<feature type="domain" description="TIR" evidence="6">
    <location>
        <begin position="29"/>
        <end position="195"/>
    </location>
</feature>
<dbReference type="EC" id="3.2.2.6" evidence="1"/>
<dbReference type="Proteomes" id="UP000827889">
    <property type="component" value="Chromosome 9"/>
</dbReference>
<dbReference type="InterPro" id="IPR035897">
    <property type="entry name" value="Toll_tir_struct_dom_sf"/>
</dbReference>